<evidence type="ECO:0000313" key="7">
    <source>
        <dbReference type="Proteomes" id="UP000256862"/>
    </source>
</evidence>
<dbReference type="GO" id="GO:0005829">
    <property type="term" value="C:cytosol"/>
    <property type="evidence" value="ECO:0007669"/>
    <property type="project" value="TreeGrafter"/>
</dbReference>
<evidence type="ECO:0000256" key="1">
    <source>
        <dbReference type="ARBA" id="ARBA00023015"/>
    </source>
</evidence>
<dbReference type="SUPFAM" id="SSF46785">
    <property type="entry name" value="Winged helix' DNA-binding domain"/>
    <property type="match status" value="1"/>
</dbReference>
<geneLocation type="plasmid" evidence="7">
    <name>co2235_mp</name>
</geneLocation>
<dbReference type="SMART" id="SM00100">
    <property type="entry name" value="cNMP"/>
    <property type="match status" value="1"/>
</dbReference>
<dbReference type="PROSITE" id="PS50042">
    <property type="entry name" value="CNMP_BINDING_3"/>
    <property type="match status" value="1"/>
</dbReference>
<comment type="caution">
    <text evidence="6">The sequence shown here is derived from an EMBL/GenBank/DDBJ whole genome shotgun (WGS) entry which is preliminary data.</text>
</comment>
<keyword evidence="3" id="KW-0804">Transcription</keyword>
<dbReference type="PANTHER" id="PTHR24567:SF74">
    <property type="entry name" value="HTH-TYPE TRANSCRIPTIONAL REGULATOR ARCR"/>
    <property type="match status" value="1"/>
</dbReference>
<dbReference type="GO" id="GO:0003700">
    <property type="term" value="F:DNA-binding transcription factor activity"/>
    <property type="evidence" value="ECO:0007669"/>
    <property type="project" value="TreeGrafter"/>
</dbReference>
<gene>
    <name evidence="6" type="ORF">CO2235_MP40118</name>
</gene>
<evidence type="ECO:0000256" key="3">
    <source>
        <dbReference type="ARBA" id="ARBA00023163"/>
    </source>
</evidence>
<evidence type="ECO:0000259" key="4">
    <source>
        <dbReference type="PROSITE" id="PS50042"/>
    </source>
</evidence>
<reference evidence="6 7" key="1">
    <citation type="submission" date="2018-01" db="EMBL/GenBank/DDBJ databases">
        <authorList>
            <person name="Clerissi C."/>
        </authorList>
    </citation>
    <scope>NUCLEOTIDE SEQUENCE [LARGE SCALE GENOMIC DNA]</scope>
    <source>
        <strain evidence="6">Cupriavidus oxalaticus LMG 2235</strain>
        <plasmid evidence="7">co2235_mp</plasmid>
    </source>
</reference>
<dbReference type="SMART" id="SM00419">
    <property type="entry name" value="HTH_CRP"/>
    <property type="match status" value="1"/>
</dbReference>
<accession>A0A976GD38</accession>
<dbReference type="InterPro" id="IPR050397">
    <property type="entry name" value="Env_Response_Regulators"/>
</dbReference>
<dbReference type="SUPFAM" id="SSF51206">
    <property type="entry name" value="cAMP-binding domain-like"/>
    <property type="match status" value="1"/>
</dbReference>
<dbReference type="Gene3D" id="2.60.120.10">
    <property type="entry name" value="Jelly Rolls"/>
    <property type="match status" value="1"/>
</dbReference>
<feature type="domain" description="Cyclic nucleotide-binding" evidence="4">
    <location>
        <begin position="19"/>
        <end position="143"/>
    </location>
</feature>
<dbReference type="Pfam" id="PF00027">
    <property type="entry name" value="cNMP_binding"/>
    <property type="match status" value="1"/>
</dbReference>
<dbReference type="InterPro" id="IPR012318">
    <property type="entry name" value="HTH_CRP"/>
</dbReference>
<feature type="domain" description="HTH crp-type" evidence="5">
    <location>
        <begin position="157"/>
        <end position="223"/>
    </location>
</feature>
<name>A0A976GD38_9BURK</name>
<dbReference type="Gene3D" id="1.10.10.10">
    <property type="entry name" value="Winged helix-like DNA-binding domain superfamily/Winged helix DNA-binding domain"/>
    <property type="match status" value="1"/>
</dbReference>
<dbReference type="EMBL" id="OGUS01000139">
    <property type="protein sequence ID" value="SPC20762.1"/>
    <property type="molecule type" value="Genomic_DNA"/>
</dbReference>
<keyword evidence="1" id="KW-0805">Transcription regulation</keyword>
<dbReference type="GeneID" id="303490095"/>
<protein>
    <submittedName>
        <fullName evidence="6">Crp/Fnr family transcriptional regulator</fullName>
    </submittedName>
</protein>
<evidence type="ECO:0000313" key="6">
    <source>
        <dbReference type="EMBL" id="SPC20762.1"/>
    </source>
</evidence>
<dbReference type="InterPro" id="IPR018490">
    <property type="entry name" value="cNMP-bd_dom_sf"/>
</dbReference>
<proteinExistence type="predicted"/>
<keyword evidence="2" id="KW-0238">DNA-binding</keyword>
<organism evidence="6 7">
    <name type="scientific">Cupriavidus oxalaticus</name>
    <dbReference type="NCBI Taxonomy" id="96344"/>
    <lineage>
        <taxon>Bacteria</taxon>
        <taxon>Pseudomonadati</taxon>
        <taxon>Pseudomonadota</taxon>
        <taxon>Betaproteobacteria</taxon>
        <taxon>Burkholderiales</taxon>
        <taxon>Burkholderiaceae</taxon>
        <taxon>Cupriavidus</taxon>
    </lineage>
</organism>
<dbReference type="InterPro" id="IPR014710">
    <property type="entry name" value="RmlC-like_jellyroll"/>
</dbReference>
<dbReference type="PROSITE" id="PS51063">
    <property type="entry name" value="HTH_CRP_2"/>
    <property type="match status" value="1"/>
</dbReference>
<dbReference type="InterPro" id="IPR036388">
    <property type="entry name" value="WH-like_DNA-bd_sf"/>
</dbReference>
<dbReference type="Proteomes" id="UP000256862">
    <property type="component" value="Plasmid CO2235_mp"/>
</dbReference>
<dbReference type="GO" id="GO:0003677">
    <property type="term" value="F:DNA binding"/>
    <property type="evidence" value="ECO:0007669"/>
    <property type="project" value="UniProtKB-KW"/>
</dbReference>
<dbReference type="Pfam" id="PF13545">
    <property type="entry name" value="HTH_Crp_2"/>
    <property type="match status" value="1"/>
</dbReference>
<dbReference type="PANTHER" id="PTHR24567">
    <property type="entry name" value="CRP FAMILY TRANSCRIPTIONAL REGULATORY PROTEIN"/>
    <property type="match status" value="1"/>
</dbReference>
<evidence type="ECO:0000259" key="5">
    <source>
        <dbReference type="PROSITE" id="PS51063"/>
    </source>
</evidence>
<dbReference type="InterPro" id="IPR000595">
    <property type="entry name" value="cNMP-bd_dom"/>
</dbReference>
<evidence type="ECO:0000256" key="2">
    <source>
        <dbReference type="ARBA" id="ARBA00023125"/>
    </source>
</evidence>
<dbReference type="RefSeq" id="WP_063237443.1">
    <property type="nucleotide sequence ID" value="NZ_CP069809.1"/>
</dbReference>
<dbReference type="AlphaFoldDB" id="A0A976GD38"/>
<sequence length="237" mass="25716">MPKEVITMGEAINLEALPLFRGVDAAVVTQLRAAATLRCLRKGEYLFRGGEPCAGLYIVAEGLLKLALQPPAGDEAACERAIEVFGPGAAFGEDLLCLDVPGRMACQAQTRTLVLQIGKAALWQAVMQEPLLAAQLLRNLSGRLHGLMRDIEAISLQTALQRVAGFLREQAFATRRTWLACTQRVIASKLGITPETLSRVMHRFCAERLVRIERGKIYLIDPDGLARQAGVGELAVA</sequence>
<dbReference type="InterPro" id="IPR036390">
    <property type="entry name" value="WH_DNA-bd_sf"/>
</dbReference>
<dbReference type="CDD" id="cd00038">
    <property type="entry name" value="CAP_ED"/>
    <property type="match status" value="1"/>
</dbReference>